<dbReference type="Pfam" id="PF10998">
    <property type="entry name" value="DUF2838"/>
    <property type="match status" value="1"/>
</dbReference>
<proteinExistence type="inferred from homology"/>
<sequence length="472" mass="54186">MQSTDQHMSTKRPRSSFLVIRRAGRPRATTRTKILKPELFTLFLKILGETRLNLLRKVDKISFFLGTFVVMFTEYIFLKHPILLPPLYVVLIIPLLIYRFINYRRRQLQYFLIDLCYFANAILMAYVVFFPTCPILFQVCFVFSNGPLIWAIPAWHNSLVFHDIDKITSLFVHAFPTLVTFCLRWFAQDRYITCSGITREQLMGWWECVPIGAAWFLPMASQPPAGIPLGTYSPGDMLLWSIFGYVVWQMIYWTKIVSDRKFLEAHEEILTSERWFSRFQTKPPMWDRLPAHLQRSVYILIHTAFFLVTAFTTPFLFNHYWFHVFVLVVPLCAFTGNLLTALWHGATYYMDTFIARVIRAYEESHPGHPARDLVAASPTNGEAPVKPQANPSAVPLEASVALEAGRLEVGGHVQIMAPAETFRLFLRGRIALNVHHPVAVLVDTTGWRREDTGGGGDGDGEADARRECDEAE</sequence>
<organism evidence="15 16">
    <name type="scientific">Paratrimastix pyriformis</name>
    <dbReference type="NCBI Taxonomy" id="342808"/>
    <lineage>
        <taxon>Eukaryota</taxon>
        <taxon>Metamonada</taxon>
        <taxon>Preaxostyla</taxon>
        <taxon>Paratrimastigidae</taxon>
        <taxon>Paratrimastix</taxon>
    </lineage>
</organism>
<evidence type="ECO:0000256" key="9">
    <source>
        <dbReference type="ARBA" id="ARBA00023136"/>
    </source>
</evidence>
<keyword evidence="8" id="KW-0443">Lipid metabolism</keyword>
<keyword evidence="10" id="KW-0594">Phospholipid biosynthesis</keyword>
<dbReference type="Proteomes" id="UP001141327">
    <property type="component" value="Unassembled WGS sequence"/>
</dbReference>
<accession>A0ABQ8UH50</accession>
<feature type="transmembrane region" description="Helical" evidence="14">
    <location>
        <begin position="135"/>
        <end position="155"/>
    </location>
</feature>
<evidence type="ECO:0000256" key="3">
    <source>
        <dbReference type="ARBA" id="ARBA00019082"/>
    </source>
</evidence>
<feature type="transmembrane region" description="Helical" evidence="14">
    <location>
        <begin position="61"/>
        <end position="78"/>
    </location>
</feature>
<dbReference type="EMBL" id="JAPMOS010000064">
    <property type="protein sequence ID" value="KAJ4456649.1"/>
    <property type="molecule type" value="Genomic_DNA"/>
</dbReference>
<comment type="similarity">
    <text evidence="2">Belongs to the GPC1 family.</text>
</comment>
<feature type="transmembrane region" description="Helical" evidence="14">
    <location>
        <begin position="108"/>
        <end position="129"/>
    </location>
</feature>
<gene>
    <name evidence="15" type="ORF">PAPYR_8040</name>
</gene>
<name>A0ABQ8UH50_9EUKA</name>
<dbReference type="PANTHER" id="PTHR31201">
    <property type="entry name" value="OS01G0585100 PROTEIN"/>
    <property type="match status" value="1"/>
</dbReference>
<feature type="transmembrane region" description="Helical" evidence="14">
    <location>
        <begin position="297"/>
        <end position="317"/>
    </location>
</feature>
<evidence type="ECO:0000256" key="13">
    <source>
        <dbReference type="SAM" id="MobiDB-lite"/>
    </source>
</evidence>
<evidence type="ECO:0000256" key="1">
    <source>
        <dbReference type="ARBA" id="ARBA00004141"/>
    </source>
</evidence>
<comment type="caution">
    <text evidence="15">The sequence shown here is derived from an EMBL/GenBank/DDBJ whole genome shotgun (WGS) entry which is preliminary data.</text>
</comment>
<evidence type="ECO:0000313" key="16">
    <source>
        <dbReference type="Proteomes" id="UP001141327"/>
    </source>
</evidence>
<feature type="region of interest" description="Disordered" evidence="13">
    <location>
        <begin position="447"/>
        <end position="472"/>
    </location>
</feature>
<keyword evidence="9 14" id="KW-0472">Membrane</keyword>
<feature type="transmembrane region" description="Helical" evidence="14">
    <location>
        <begin position="84"/>
        <end position="101"/>
    </location>
</feature>
<evidence type="ECO:0000256" key="7">
    <source>
        <dbReference type="ARBA" id="ARBA00022989"/>
    </source>
</evidence>
<keyword evidence="16" id="KW-1185">Reference proteome</keyword>
<feature type="region of interest" description="Disordered" evidence="13">
    <location>
        <begin position="369"/>
        <end position="391"/>
    </location>
</feature>
<evidence type="ECO:0000256" key="5">
    <source>
        <dbReference type="ARBA" id="ARBA00022679"/>
    </source>
</evidence>
<keyword evidence="6 14" id="KW-0812">Transmembrane</keyword>
<keyword evidence="4" id="KW-0444">Lipid biosynthesis</keyword>
<evidence type="ECO:0000313" key="15">
    <source>
        <dbReference type="EMBL" id="KAJ4456649.1"/>
    </source>
</evidence>
<comment type="subcellular location">
    <subcellularLocation>
        <location evidence="1">Membrane</location>
        <topology evidence="1">Multi-pass membrane protein</topology>
    </subcellularLocation>
</comment>
<dbReference type="PANTHER" id="PTHR31201:SF1">
    <property type="entry name" value="GLYCEROPHOSPHOCHOLINE ACYLTRANSFERASE 1"/>
    <property type="match status" value="1"/>
</dbReference>
<feature type="compositionally biased region" description="Basic and acidic residues" evidence="13">
    <location>
        <begin position="462"/>
        <end position="472"/>
    </location>
</feature>
<keyword evidence="11" id="KW-1208">Phospholipid metabolism</keyword>
<feature type="transmembrane region" description="Helical" evidence="14">
    <location>
        <begin position="167"/>
        <end position="187"/>
    </location>
</feature>
<evidence type="ECO:0000256" key="2">
    <source>
        <dbReference type="ARBA" id="ARBA00006675"/>
    </source>
</evidence>
<feature type="transmembrane region" description="Helical" evidence="14">
    <location>
        <begin position="323"/>
        <end position="343"/>
    </location>
</feature>
<evidence type="ECO:0000256" key="10">
    <source>
        <dbReference type="ARBA" id="ARBA00023209"/>
    </source>
</evidence>
<evidence type="ECO:0000256" key="6">
    <source>
        <dbReference type="ARBA" id="ARBA00022692"/>
    </source>
</evidence>
<dbReference type="InterPro" id="IPR021261">
    <property type="entry name" value="GPCAT"/>
</dbReference>
<keyword evidence="5" id="KW-0808">Transferase</keyword>
<evidence type="ECO:0000256" key="4">
    <source>
        <dbReference type="ARBA" id="ARBA00022516"/>
    </source>
</evidence>
<protein>
    <recommendedName>
        <fullName evidence="3">Glycerophosphocholine acyltransferase 1</fullName>
    </recommendedName>
</protein>
<keyword evidence="12" id="KW-0012">Acyltransferase</keyword>
<evidence type="ECO:0000256" key="11">
    <source>
        <dbReference type="ARBA" id="ARBA00023264"/>
    </source>
</evidence>
<evidence type="ECO:0000256" key="14">
    <source>
        <dbReference type="SAM" id="Phobius"/>
    </source>
</evidence>
<evidence type="ECO:0000256" key="12">
    <source>
        <dbReference type="ARBA" id="ARBA00023315"/>
    </source>
</evidence>
<reference evidence="15" key="1">
    <citation type="journal article" date="2022" name="bioRxiv">
        <title>Genomics of Preaxostyla Flagellates Illuminates Evolutionary Transitions and the Path Towards Mitochondrial Loss.</title>
        <authorList>
            <person name="Novak L.V.F."/>
            <person name="Treitli S.C."/>
            <person name="Pyrih J."/>
            <person name="Halakuc P."/>
            <person name="Pipaliya S.V."/>
            <person name="Vacek V."/>
            <person name="Brzon O."/>
            <person name="Soukal P."/>
            <person name="Eme L."/>
            <person name="Dacks J.B."/>
            <person name="Karnkowska A."/>
            <person name="Elias M."/>
            <person name="Hampl V."/>
        </authorList>
    </citation>
    <scope>NUCLEOTIDE SEQUENCE</scope>
    <source>
        <strain evidence="15">RCP-MX</strain>
    </source>
</reference>
<evidence type="ECO:0000256" key="8">
    <source>
        <dbReference type="ARBA" id="ARBA00023098"/>
    </source>
</evidence>
<keyword evidence="7 14" id="KW-1133">Transmembrane helix</keyword>